<dbReference type="Proteomes" id="UP000188268">
    <property type="component" value="Unassembled WGS sequence"/>
</dbReference>
<keyword evidence="2" id="KW-1185">Reference proteome</keyword>
<protein>
    <submittedName>
        <fullName evidence="1">Uncharacterized protein</fullName>
    </submittedName>
</protein>
<dbReference type="EMBL" id="AWWV01008340">
    <property type="protein sequence ID" value="OMO91265.1"/>
    <property type="molecule type" value="Genomic_DNA"/>
</dbReference>
<proteinExistence type="predicted"/>
<dbReference type="AlphaFoldDB" id="A0A1R3J8U6"/>
<evidence type="ECO:0000313" key="2">
    <source>
        <dbReference type="Proteomes" id="UP000188268"/>
    </source>
</evidence>
<evidence type="ECO:0000313" key="1">
    <source>
        <dbReference type="EMBL" id="OMO91265.1"/>
    </source>
</evidence>
<dbReference type="Gramene" id="OMO91265">
    <property type="protein sequence ID" value="OMO91265"/>
    <property type="gene ID" value="CCACVL1_07176"/>
</dbReference>
<organism evidence="1 2">
    <name type="scientific">Corchorus capsularis</name>
    <name type="common">Jute</name>
    <dbReference type="NCBI Taxonomy" id="210143"/>
    <lineage>
        <taxon>Eukaryota</taxon>
        <taxon>Viridiplantae</taxon>
        <taxon>Streptophyta</taxon>
        <taxon>Embryophyta</taxon>
        <taxon>Tracheophyta</taxon>
        <taxon>Spermatophyta</taxon>
        <taxon>Magnoliopsida</taxon>
        <taxon>eudicotyledons</taxon>
        <taxon>Gunneridae</taxon>
        <taxon>Pentapetalae</taxon>
        <taxon>rosids</taxon>
        <taxon>malvids</taxon>
        <taxon>Malvales</taxon>
        <taxon>Malvaceae</taxon>
        <taxon>Grewioideae</taxon>
        <taxon>Apeibeae</taxon>
        <taxon>Corchorus</taxon>
    </lineage>
</organism>
<reference evidence="1 2" key="1">
    <citation type="submission" date="2013-09" db="EMBL/GenBank/DDBJ databases">
        <title>Corchorus capsularis genome sequencing.</title>
        <authorList>
            <person name="Alam M."/>
            <person name="Haque M.S."/>
            <person name="Islam M.S."/>
            <person name="Emdad E.M."/>
            <person name="Islam M.M."/>
            <person name="Ahmed B."/>
            <person name="Halim A."/>
            <person name="Hossen Q.M.M."/>
            <person name="Hossain M.Z."/>
            <person name="Ahmed R."/>
            <person name="Khan M.M."/>
            <person name="Islam R."/>
            <person name="Rashid M.M."/>
            <person name="Khan S.A."/>
            <person name="Rahman M.S."/>
            <person name="Alam M."/>
        </authorList>
    </citation>
    <scope>NUCLEOTIDE SEQUENCE [LARGE SCALE GENOMIC DNA]</scope>
    <source>
        <strain evidence="2">cv. CVL-1</strain>
        <tissue evidence="1">Whole seedling</tissue>
    </source>
</reference>
<name>A0A1R3J8U6_COCAP</name>
<sequence>MTGEKETTKSRNSPKQIEPSVCRRPIVTVYALLLRTYKAKA</sequence>
<gene>
    <name evidence="1" type="ORF">CCACVL1_07176</name>
</gene>
<accession>A0A1R3J8U6</accession>
<comment type="caution">
    <text evidence="1">The sequence shown here is derived from an EMBL/GenBank/DDBJ whole genome shotgun (WGS) entry which is preliminary data.</text>
</comment>